<dbReference type="OMA" id="PAFYVIH"/>
<reference evidence="4" key="1">
    <citation type="submission" date="2012-12" db="EMBL/GenBank/DDBJ databases">
        <authorList>
            <person name="Hellsten U."/>
            <person name="Grimwood J."/>
            <person name="Chapman J.A."/>
            <person name="Shapiro H."/>
            <person name="Aerts A."/>
            <person name="Otillar R.P."/>
            <person name="Terry A.Y."/>
            <person name="Boore J.L."/>
            <person name="Simakov O."/>
            <person name="Marletaz F."/>
            <person name="Cho S.-J."/>
            <person name="Edsinger-Gonzales E."/>
            <person name="Havlak P."/>
            <person name="Kuo D.-H."/>
            <person name="Larsson T."/>
            <person name="Lv J."/>
            <person name="Arendt D."/>
            <person name="Savage R."/>
            <person name="Osoegawa K."/>
            <person name="de Jong P."/>
            <person name="Lindberg D.R."/>
            <person name="Seaver E.C."/>
            <person name="Weisblat D.A."/>
            <person name="Putnam N.H."/>
            <person name="Grigoriev I.V."/>
            <person name="Rokhsar D.S."/>
        </authorList>
    </citation>
    <scope>NUCLEOTIDE SEQUENCE</scope>
    <source>
        <strain evidence="4">I ESC-2004</strain>
    </source>
</reference>
<dbReference type="Gene3D" id="1.20.1070.10">
    <property type="entry name" value="Rhodopsin 7-helix transmembrane proteins"/>
    <property type="match status" value="1"/>
</dbReference>
<reference evidence="3" key="3">
    <citation type="submission" date="2015-06" db="UniProtKB">
        <authorList>
            <consortium name="EnsemblMetazoa"/>
        </authorList>
    </citation>
    <scope>IDENTIFICATION</scope>
</reference>
<keyword evidence="1" id="KW-0472">Membrane</keyword>
<name>R7T4Z8_CAPTE</name>
<proteinExistence type="predicted"/>
<keyword evidence="1" id="KW-0812">Transmembrane</keyword>
<feature type="transmembrane region" description="Helical" evidence="1">
    <location>
        <begin position="18"/>
        <end position="44"/>
    </location>
</feature>
<dbReference type="Proteomes" id="UP000014760">
    <property type="component" value="Unassembled WGS sequence"/>
</dbReference>
<evidence type="ECO:0000313" key="2">
    <source>
        <dbReference type="EMBL" id="ELT88207.1"/>
    </source>
</evidence>
<dbReference type="OrthoDB" id="6115658at2759"/>
<feature type="transmembrane region" description="Helical" evidence="1">
    <location>
        <begin position="136"/>
        <end position="159"/>
    </location>
</feature>
<feature type="transmembrane region" description="Helical" evidence="1">
    <location>
        <begin position="56"/>
        <end position="73"/>
    </location>
</feature>
<protein>
    <recommendedName>
        <fullName evidence="5">G-protein coupled receptors family 1 profile domain-containing protein</fullName>
    </recommendedName>
</protein>
<reference evidence="2 4" key="2">
    <citation type="journal article" date="2013" name="Nature">
        <title>Insights into bilaterian evolution from three spiralian genomes.</title>
        <authorList>
            <person name="Simakov O."/>
            <person name="Marletaz F."/>
            <person name="Cho S.J."/>
            <person name="Edsinger-Gonzales E."/>
            <person name="Havlak P."/>
            <person name="Hellsten U."/>
            <person name="Kuo D.H."/>
            <person name="Larsson T."/>
            <person name="Lv J."/>
            <person name="Arendt D."/>
            <person name="Savage R."/>
            <person name="Osoegawa K."/>
            <person name="de Jong P."/>
            <person name="Grimwood J."/>
            <person name="Chapman J.A."/>
            <person name="Shapiro H."/>
            <person name="Aerts A."/>
            <person name="Otillar R.P."/>
            <person name="Terry A.Y."/>
            <person name="Boore J.L."/>
            <person name="Grigoriev I.V."/>
            <person name="Lindberg D.R."/>
            <person name="Seaver E.C."/>
            <person name="Weisblat D.A."/>
            <person name="Putnam N.H."/>
            <person name="Rokhsar D.S."/>
        </authorList>
    </citation>
    <scope>NUCLEOTIDE SEQUENCE</scope>
    <source>
        <strain evidence="2 4">I ESC-2004</strain>
    </source>
</reference>
<sequence length="193" mass="21363">MGASEPYPVYGLPGNDFYILHITGIVALSISVIVSSSVLFYLFFLTTKTPLRNRPIGERLVVYLAFYDLGYSLSHELDHCYMLAVLDNPPDSVCTSFAFFLQTFIMAQALLVLFTSVNAMYMVVLEKKLNLGERDWKLFAITLGAPVTVGFIGVAVPFLGPTGSWNRTSSPIGVRPCVNMTEVATFLNELIMK</sequence>
<evidence type="ECO:0000313" key="4">
    <source>
        <dbReference type="Proteomes" id="UP000014760"/>
    </source>
</evidence>
<evidence type="ECO:0000313" key="3">
    <source>
        <dbReference type="EnsemblMetazoa" id="CapteP186431"/>
    </source>
</evidence>
<evidence type="ECO:0000256" key="1">
    <source>
        <dbReference type="SAM" id="Phobius"/>
    </source>
</evidence>
<dbReference type="EnsemblMetazoa" id="CapteT186431">
    <property type="protein sequence ID" value="CapteP186431"/>
    <property type="gene ID" value="CapteG186431"/>
</dbReference>
<keyword evidence="1" id="KW-1133">Transmembrane helix</keyword>
<organism evidence="2">
    <name type="scientific">Capitella teleta</name>
    <name type="common">Polychaete worm</name>
    <dbReference type="NCBI Taxonomy" id="283909"/>
    <lineage>
        <taxon>Eukaryota</taxon>
        <taxon>Metazoa</taxon>
        <taxon>Spiralia</taxon>
        <taxon>Lophotrochozoa</taxon>
        <taxon>Annelida</taxon>
        <taxon>Polychaeta</taxon>
        <taxon>Sedentaria</taxon>
        <taxon>Scolecida</taxon>
        <taxon>Capitellidae</taxon>
        <taxon>Capitella</taxon>
    </lineage>
</organism>
<dbReference type="EMBL" id="AMQN01015486">
    <property type="status" value="NOT_ANNOTATED_CDS"/>
    <property type="molecule type" value="Genomic_DNA"/>
</dbReference>
<dbReference type="AlphaFoldDB" id="R7T4Z8"/>
<gene>
    <name evidence="2" type="ORF">CAPTEDRAFT_186431</name>
</gene>
<dbReference type="HOGENOM" id="CLU_1410074_0_0_1"/>
<feature type="transmembrane region" description="Helical" evidence="1">
    <location>
        <begin position="97"/>
        <end position="124"/>
    </location>
</feature>
<evidence type="ECO:0008006" key="5">
    <source>
        <dbReference type="Google" id="ProtNLM"/>
    </source>
</evidence>
<accession>R7T4Z8</accession>
<dbReference type="EMBL" id="KB311947">
    <property type="protein sequence ID" value="ELT88207.1"/>
    <property type="molecule type" value="Genomic_DNA"/>
</dbReference>
<keyword evidence="4" id="KW-1185">Reference proteome</keyword>